<dbReference type="AlphaFoldDB" id="A0A369J8P2"/>
<comment type="caution">
    <text evidence="2">The sequence shown here is derived from an EMBL/GenBank/DDBJ whole genome shotgun (WGS) entry which is preliminary data.</text>
</comment>
<keyword evidence="3" id="KW-1185">Reference proteome</keyword>
<feature type="region of interest" description="Disordered" evidence="1">
    <location>
        <begin position="445"/>
        <end position="495"/>
    </location>
</feature>
<sequence>MEYLYLDSDGDFVRPRFEDTADRDFTWGHLSKTSQILALAARALKDVPVEQYSKETGPSGQYLDLEWSREIDWFRPGTPWRCCIPGLSADNVHSWFTESTATAWGLAWLDRDDQRGYIFNAEWRRACIEDLQSIAECCAAIRDSSIYPTGNPIPIAFTNDVANAVYPSLHAAEEEAATLKRHMLDGLAFVWWFKEMFAHWDTGLPGDIIERINRWTLGLTVKRGFLIDLTRDWESVDLTKLVSLDVPVVYAWTPTEAKNPRFQRLSPEYNRAYWGYVDSLPGTHERYLDVPGLSDKFPDIFDYDLFLQNGLKSFVDDGFRPGPEWDARRVFVCDFQGWKRREITDINVKRALRTKYYARMLWIETDRVILYWRFRPRPLSDGSTSMAVDNVEHPVHEIRALHQFQYAPHSGRSYDKERGEIEYPRPVSSPQHPHLARYSVLTTRSPYGRNASPHPDILSSRASSREARRPDPYPRNVLSGVGTDANPDRRPSLASRLSTSYNTPILPSLAQRLSSPEAHGTGDTAGAGAPSESSVDSALFHDAEPDWHLLAHKEWTDSARAWSKPMFPVFTPPSLGADCVWNPVVLEYGVLQVRSCETDVRLRLYAILQGEDATLETILSWAIEHGLRFAIGYPDADLQKFLPPIVTEADYAVGHLYNGIEHDSELEWTKGAADFVARWRAAATKVLLRPHARAAIYRGGPLSWISRLFRGEELIADLMMGPSVQVTVHRKGDLDARHADTLWYDQLSPSECNILYGFIPGDRNKPDTDRTLWPTEAHLWEYLSAYSGSWSELCETIYGGIWSKIEQGLAEPRTKGGWNQFLRNSRYQEPAGPRPHGGDWERADHEIDIHFPRARDWNGKRLADITLPLEFQM</sequence>
<protein>
    <submittedName>
        <fullName evidence="2">Uncharacterized protein</fullName>
    </submittedName>
</protein>
<gene>
    <name evidence="2" type="ORF">Hypma_004747</name>
</gene>
<accession>A0A369J8P2</accession>
<dbReference type="OrthoDB" id="2963589at2759"/>
<evidence type="ECO:0000313" key="3">
    <source>
        <dbReference type="Proteomes" id="UP000076154"/>
    </source>
</evidence>
<reference evidence="2" key="1">
    <citation type="submission" date="2018-04" db="EMBL/GenBank/DDBJ databases">
        <title>Whole genome sequencing of Hypsizygus marmoreus.</title>
        <authorList>
            <person name="Choi I.-G."/>
            <person name="Min B."/>
            <person name="Kim J.-G."/>
            <person name="Kim S."/>
            <person name="Oh Y.-L."/>
            <person name="Kong W.-S."/>
            <person name="Park H."/>
            <person name="Jeong J."/>
            <person name="Song E.-S."/>
        </authorList>
    </citation>
    <scope>NUCLEOTIDE SEQUENCE [LARGE SCALE GENOMIC DNA]</scope>
    <source>
        <strain evidence="2">51987-8</strain>
    </source>
</reference>
<name>A0A369J8P2_HYPMA</name>
<evidence type="ECO:0000256" key="1">
    <source>
        <dbReference type="SAM" id="MobiDB-lite"/>
    </source>
</evidence>
<evidence type="ECO:0000313" key="2">
    <source>
        <dbReference type="EMBL" id="RDB15236.1"/>
    </source>
</evidence>
<dbReference type="Proteomes" id="UP000076154">
    <property type="component" value="Unassembled WGS sequence"/>
</dbReference>
<feature type="compositionally biased region" description="Basic and acidic residues" evidence="1">
    <location>
        <begin position="463"/>
        <end position="472"/>
    </location>
</feature>
<feature type="region of interest" description="Disordered" evidence="1">
    <location>
        <begin position="514"/>
        <end position="535"/>
    </location>
</feature>
<feature type="compositionally biased region" description="Low complexity" evidence="1">
    <location>
        <begin position="518"/>
        <end position="529"/>
    </location>
</feature>
<organism evidence="2 3">
    <name type="scientific">Hypsizygus marmoreus</name>
    <name type="common">White beech mushroom</name>
    <name type="synonym">Agaricus marmoreus</name>
    <dbReference type="NCBI Taxonomy" id="39966"/>
    <lineage>
        <taxon>Eukaryota</taxon>
        <taxon>Fungi</taxon>
        <taxon>Dikarya</taxon>
        <taxon>Basidiomycota</taxon>
        <taxon>Agaricomycotina</taxon>
        <taxon>Agaricomycetes</taxon>
        <taxon>Agaricomycetidae</taxon>
        <taxon>Agaricales</taxon>
        <taxon>Tricholomatineae</taxon>
        <taxon>Lyophyllaceae</taxon>
        <taxon>Hypsizygus</taxon>
    </lineage>
</organism>
<dbReference type="EMBL" id="LUEZ02000184">
    <property type="protein sequence ID" value="RDB15236.1"/>
    <property type="molecule type" value="Genomic_DNA"/>
</dbReference>
<dbReference type="InParanoid" id="A0A369J8P2"/>
<proteinExistence type="predicted"/>